<dbReference type="Proteomes" id="UP000500953">
    <property type="component" value="Chromosome"/>
</dbReference>
<dbReference type="EMBL" id="CP046173">
    <property type="protein sequence ID" value="QIS20262.1"/>
    <property type="molecule type" value="Genomic_DNA"/>
</dbReference>
<dbReference type="Gene3D" id="3.90.180.10">
    <property type="entry name" value="Medium-chain alcohol dehydrogenases, catalytic domain"/>
    <property type="match status" value="1"/>
</dbReference>
<reference evidence="5 6" key="1">
    <citation type="journal article" date="2019" name="ACS Chem. Biol.">
        <title>Identification and Mobilization of a Cryptic Antibiotic Biosynthesis Gene Locus from a Human-Pathogenic Nocardia Isolate.</title>
        <authorList>
            <person name="Herisse M."/>
            <person name="Ishida K."/>
            <person name="Porter J.L."/>
            <person name="Howden B."/>
            <person name="Hertweck C."/>
            <person name="Stinear T.P."/>
            <person name="Pidot S.J."/>
        </authorList>
    </citation>
    <scope>NUCLEOTIDE SEQUENCE [LARGE SCALE GENOMIC DNA]</scope>
    <source>
        <strain evidence="5 6">AUSMDU00012715</strain>
    </source>
</reference>
<evidence type="ECO:0000259" key="3">
    <source>
        <dbReference type="Pfam" id="PF00107"/>
    </source>
</evidence>
<protein>
    <submittedName>
        <fullName evidence="5">Zinc-binding dehydrogenase</fullName>
    </submittedName>
</protein>
<sequence>MRASIFHNGRFTVGDFPLPELGAWQIRVRPIANGICGGDLSAVAHTDEFLASNAEAKQDTFLFDKDRPLVFGHEFTAEVTELGPDVTEYAVGQKLFVLPWVADAAGAVRCLGYANEYPGGMSTETIAGAGMHVPLDEDVDPVLAATLEPIATGTNGARQTGIGAGEGALVTGAGPIGLGAVVELVARGADPIVVSDPSAVRREIALAYGATVAVDPRETDPVAVWRDLAGGKRLHVVEASGARLLSDLIASVPPHTVISVVGANAEPEAIRTMTAVVNNITLKFVCGPVYGETRYEGVWRAYEHLRAGRYDPALMVTAYTGLAGARAAFEALRPRDGATEQVKILILPDLDTDELLTPQQAGFASALHAASS</sequence>
<feature type="domain" description="Alcohol dehydrogenase-like C-terminal" evidence="3">
    <location>
        <begin position="175"/>
        <end position="287"/>
    </location>
</feature>
<evidence type="ECO:0000313" key="5">
    <source>
        <dbReference type="EMBL" id="QIS20262.1"/>
    </source>
</evidence>
<name>A0A6G9Z459_9NOCA</name>
<dbReference type="SUPFAM" id="SSF51735">
    <property type="entry name" value="NAD(P)-binding Rossmann-fold domains"/>
    <property type="match status" value="1"/>
</dbReference>
<dbReference type="RefSeq" id="WP_167487615.1">
    <property type="nucleotide sequence ID" value="NZ_CP046173.1"/>
</dbReference>
<feature type="domain" description="Alcohol dehydrogenase-like N-terminal" evidence="4">
    <location>
        <begin position="25"/>
        <end position="134"/>
    </location>
</feature>
<organism evidence="5 6">
    <name type="scientific">Nocardia terpenica</name>
    <dbReference type="NCBI Taxonomy" id="455432"/>
    <lineage>
        <taxon>Bacteria</taxon>
        <taxon>Bacillati</taxon>
        <taxon>Actinomycetota</taxon>
        <taxon>Actinomycetes</taxon>
        <taxon>Mycobacteriales</taxon>
        <taxon>Nocardiaceae</taxon>
        <taxon>Nocardia</taxon>
    </lineage>
</organism>
<dbReference type="PANTHER" id="PTHR43401">
    <property type="entry name" value="L-THREONINE 3-DEHYDROGENASE"/>
    <property type="match status" value="1"/>
</dbReference>
<evidence type="ECO:0000313" key="6">
    <source>
        <dbReference type="Proteomes" id="UP000500953"/>
    </source>
</evidence>
<dbReference type="PANTHER" id="PTHR43401:SF2">
    <property type="entry name" value="L-THREONINE 3-DEHYDROGENASE"/>
    <property type="match status" value="1"/>
</dbReference>
<dbReference type="AlphaFoldDB" id="A0A6G9Z459"/>
<dbReference type="InterPro" id="IPR011032">
    <property type="entry name" value="GroES-like_sf"/>
</dbReference>
<proteinExistence type="predicted"/>
<gene>
    <name evidence="5" type="ORF">F6W96_20165</name>
</gene>
<dbReference type="Gene3D" id="3.40.50.720">
    <property type="entry name" value="NAD(P)-binding Rossmann-like Domain"/>
    <property type="match status" value="1"/>
</dbReference>
<evidence type="ECO:0000256" key="2">
    <source>
        <dbReference type="ARBA" id="ARBA00023002"/>
    </source>
</evidence>
<dbReference type="InterPro" id="IPR013154">
    <property type="entry name" value="ADH-like_N"/>
</dbReference>
<dbReference type="InterPro" id="IPR036291">
    <property type="entry name" value="NAD(P)-bd_dom_sf"/>
</dbReference>
<dbReference type="GO" id="GO:0016491">
    <property type="term" value="F:oxidoreductase activity"/>
    <property type="evidence" value="ECO:0007669"/>
    <property type="project" value="UniProtKB-KW"/>
</dbReference>
<dbReference type="Pfam" id="PF00107">
    <property type="entry name" value="ADH_zinc_N"/>
    <property type="match status" value="1"/>
</dbReference>
<comment type="cofactor">
    <cofactor evidence="1">
        <name>Zn(2+)</name>
        <dbReference type="ChEBI" id="CHEBI:29105"/>
    </cofactor>
</comment>
<dbReference type="InterPro" id="IPR013149">
    <property type="entry name" value="ADH-like_C"/>
</dbReference>
<accession>A0A6G9Z459</accession>
<dbReference type="Pfam" id="PF08240">
    <property type="entry name" value="ADH_N"/>
    <property type="match status" value="1"/>
</dbReference>
<dbReference type="InterPro" id="IPR050129">
    <property type="entry name" value="Zn_alcohol_dh"/>
</dbReference>
<evidence type="ECO:0000259" key="4">
    <source>
        <dbReference type="Pfam" id="PF08240"/>
    </source>
</evidence>
<evidence type="ECO:0000256" key="1">
    <source>
        <dbReference type="ARBA" id="ARBA00001947"/>
    </source>
</evidence>
<dbReference type="SUPFAM" id="SSF50129">
    <property type="entry name" value="GroES-like"/>
    <property type="match status" value="1"/>
</dbReference>
<keyword evidence="2" id="KW-0560">Oxidoreductase</keyword>